<dbReference type="Pfam" id="PF08386">
    <property type="entry name" value="Abhydrolase_4"/>
    <property type="match status" value="1"/>
</dbReference>
<feature type="domain" description="Peptidase S33 tripeptidyl aminopeptidase-like C-terminal" evidence="4">
    <location>
        <begin position="301"/>
        <end position="393"/>
    </location>
</feature>
<evidence type="ECO:0000256" key="1">
    <source>
        <dbReference type="ARBA" id="ARBA00010088"/>
    </source>
</evidence>
<dbReference type="InterPro" id="IPR013595">
    <property type="entry name" value="Pept_S33_TAP-like_C"/>
</dbReference>
<name>A0ABS4TL22_9PSEU</name>
<dbReference type="PANTHER" id="PTHR43248:SF29">
    <property type="entry name" value="TRIPEPTIDYL AMINOPEPTIDASE"/>
    <property type="match status" value="1"/>
</dbReference>
<comment type="similarity">
    <text evidence="1">Belongs to the peptidase S33 family.</text>
</comment>
<protein>
    <submittedName>
        <fullName evidence="5">Pimeloyl-ACP methyl ester carboxylesterase</fullName>
    </submittedName>
</protein>
<dbReference type="InterPro" id="IPR029058">
    <property type="entry name" value="AB_hydrolase_fold"/>
</dbReference>
<evidence type="ECO:0000313" key="6">
    <source>
        <dbReference type="Proteomes" id="UP001519332"/>
    </source>
</evidence>
<evidence type="ECO:0000259" key="4">
    <source>
        <dbReference type="Pfam" id="PF08386"/>
    </source>
</evidence>
<dbReference type="RefSeq" id="WP_209642339.1">
    <property type="nucleotide sequence ID" value="NZ_JAGINW010000001.1"/>
</dbReference>
<proteinExistence type="inferred from homology"/>
<evidence type="ECO:0000256" key="2">
    <source>
        <dbReference type="ARBA" id="ARBA00022729"/>
    </source>
</evidence>
<comment type="caution">
    <text evidence="5">The sequence shown here is derived from an EMBL/GenBank/DDBJ whole genome shotgun (WGS) entry which is preliminary data.</text>
</comment>
<dbReference type="EMBL" id="JAGINW010000001">
    <property type="protein sequence ID" value="MBP2325095.1"/>
    <property type="molecule type" value="Genomic_DNA"/>
</dbReference>
<keyword evidence="3" id="KW-0378">Hydrolase</keyword>
<reference evidence="5 6" key="1">
    <citation type="submission" date="2021-03" db="EMBL/GenBank/DDBJ databases">
        <title>Sequencing the genomes of 1000 actinobacteria strains.</title>
        <authorList>
            <person name="Klenk H.-P."/>
        </authorList>
    </citation>
    <scope>NUCLEOTIDE SEQUENCE [LARGE SCALE GENOMIC DNA]</scope>
    <source>
        <strain evidence="5 6">DSM 46670</strain>
    </source>
</reference>
<evidence type="ECO:0000256" key="3">
    <source>
        <dbReference type="ARBA" id="ARBA00022801"/>
    </source>
</evidence>
<accession>A0ABS4TL22</accession>
<dbReference type="SUPFAM" id="SSF53474">
    <property type="entry name" value="alpha/beta-Hydrolases"/>
    <property type="match status" value="1"/>
</dbReference>
<keyword evidence="2" id="KW-0732">Signal</keyword>
<dbReference type="Gene3D" id="3.40.50.1820">
    <property type="entry name" value="alpha/beta hydrolase"/>
    <property type="match status" value="1"/>
</dbReference>
<keyword evidence="6" id="KW-1185">Reference proteome</keyword>
<dbReference type="PANTHER" id="PTHR43248">
    <property type="entry name" value="2-SUCCINYL-6-HYDROXY-2,4-CYCLOHEXADIENE-1-CARBOXYLATE SYNTHASE"/>
    <property type="match status" value="1"/>
</dbReference>
<evidence type="ECO:0000313" key="5">
    <source>
        <dbReference type="EMBL" id="MBP2325095.1"/>
    </source>
</evidence>
<dbReference type="Proteomes" id="UP001519332">
    <property type="component" value="Unassembled WGS sequence"/>
</dbReference>
<organism evidence="5 6">
    <name type="scientific">Kibdelosporangium banguiense</name>
    <dbReference type="NCBI Taxonomy" id="1365924"/>
    <lineage>
        <taxon>Bacteria</taxon>
        <taxon>Bacillati</taxon>
        <taxon>Actinomycetota</taxon>
        <taxon>Actinomycetes</taxon>
        <taxon>Pseudonocardiales</taxon>
        <taxon>Pseudonocardiaceae</taxon>
        <taxon>Kibdelosporangium</taxon>
    </lineage>
</organism>
<dbReference type="InterPro" id="IPR051601">
    <property type="entry name" value="Serine_prot/Carboxylest_S33"/>
</dbReference>
<gene>
    <name evidence="5" type="ORF">JOF56_005480</name>
</gene>
<sequence length="393" mass="42387">MLLLIPGGPGNSGLYRPATLGARLPQEVKDRYDLIGFDPRGVGQSTPLDCKLEPRDLDPNGFMAWPGPGGDISENINKARRVAKACNENGGELIRHLTTRNEARDIDQIRRALGERQISYWGVSYGTYAGAVYATMFPGRTDRVVLDSSDDPDPQRVAYGWVKNFAVGAEDRFPDFAAWAAERDATYGLGATPAAVRATFLAHADSPSLPPNALRAGMFSAIYNNSTFPLLAEYMRAARAGDPLPTIPVPPPDQYKNTYAVLTAVGCNDVSWPKSVDHYARAVAQNRVAFPLTGGMPANITACAFWPTQPIEQPTRVTPAGPSNILMIQTMRDPATPHFAGVRMREAFGHRVRLVSVNTGGHGAYLVNGNACGDATVTKFLVDGTRPATDIAC</sequence>